<accession>A0A7X5ZTC9</accession>
<keyword evidence="2" id="KW-1185">Reference proteome</keyword>
<dbReference type="Proteomes" id="UP000545493">
    <property type="component" value="Unassembled WGS sequence"/>
</dbReference>
<name>A0A7X5ZTC9_9PSEU</name>
<protein>
    <submittedName>
        <fullName evidence="1">Uncharacterized protein</fullName>
    </submittedName>
</protein>
<dbReference type="AlphaFoldDB" id="A0A7X5ZTC9"/>
<reference evidence="1 2" key="1">
    <citation type="submission" date="2020-03" db="EMBL/GenBank/DDBJ databases">
        <title>Sequencing the genomes of 1000 actinobacteria strains.</title>
        <authorList>
            <person name="Klenk H.-P."/>
        </authorList>
    </citation>
    <scope>NUCLEOTIDE SEQUENCE [LARGE SCALE GENOMIC DNA]</scope>
    <source>
        <strain evidence="1 2">DSM 45685</strain>
    </source>
</reference>
<comment type="caution">
    <text evidence="1">The sequence shown here is derived from an EMBL/GenBank/DDBJ whole genome shotgun (WGS) entry which is preliminary data.</text>
</comment>
<evidence type="ECO:0000313" key="2">
    <source>
        <dbReference type="Proteomes" id="UP000545493"/>
    </source>
</evidence>
<dbReference type="EMBL" id="JAAOYM010000002">
    <property type="protein sequence ID" value="NIJ14471.1"/>
    <property type="molecule type" value="Genomic_DNA"/>
</dbReference>
<proteinExistence type="predicted"/>
<gene>
    <name evidence="1" type="ORF">FHU38_004872</name>
</gene>
<sequence>MGEPPYSGPVAAAWTYDGNAVIDADSSTFRGYATNVAAIGTNLQDDMMGPVMLVNGGGKDVSLSTGGFPEGSYCDQLTSRNASEIVAFIQDLRQNLTAIPSCAHILADLYENTDNASGATLDAVNWAFAVPGADKPANLPQYLAEGKTIEQAMSESGAADINPNDDVLISTKSYGPVTIYEYRTASGGTRKVTHHPGGTTEVGYDKKGNTVYEVTTDLNGDSVTTSYDDEGEKVSTTTKESTEVIRGGTTHSQVTTTAVDANGNETTTTRHIVTTKHEDGTESREYYTLTEKKDEDGKVTTERTDERYIPRQPPAVTTDDWMRQTDDALQRATMRTGL</sequence>
<dbReference type="RefSeq" id="WP_167176648.1">
    <property type="nucleotide sequence ID" value="NZ_JAAOYM010000002.1"/>
</dbReference>
<evidence type="ECO:0000313" key="1">
    <source>
        <dbReference type="EMBL" id="NIJ14471.1"/>
    </source>
</evidence>
<organism evidence="1 2">
    <name type="scientific">Saccharomonospora amisosensis</name>
    <dbReference type="NCBI Taxonomy" id="1128677"/>
    <lineage>
        <taxon>Bacteria</taxon>
        <taxon>Bacillati</taxon>
        <taxon>Actinomycetota</taxon>
        <taxon>Actinomycetes</taxon>
        <taxon>Pseudonocardiales</taxon>
        <taxon>Pseudonocardiaceae</taxon>
        <taxon>Saccharomonospora</taxon>
    </lineage>
</organism>